<dbReference type="OrthoDB" id="6399918at2"/>
<proteinExistence type="predicted"/>
<dbReference type="Proteomes" id="UP000242175">
    <property type="component" value="Chromosome small"/>
</dbReference>
<dbReference type="EMBL" id="CP022356">
    <property type="protein sequence ID" value="ASK79567.1"/>
    <property type="molecule type" value="Genomic_DNA"/>
</dbReference>
<dbReference type="AlphaFoldDB" id="A0A220VGT1"/>
<evidence type="ECO:0000313" key="2">
    <source>
        <dbReference type="Proteomes" id="UP000242175"/>
    </source>
</evidence>
<dbReference type="RefSeq" id="WP_089074475.1">
    <property type="nucleotide sequence ID" value="NZ_CBCSAM010000008.1"/>
</dbReference>
<dbReference type="KEGG" id="pmai:CF386_10965"/>
<evidence type="ECO:0000313" key="1">
    <source>
        <dbReference type="EMBL" id="ASK79567.1"/>
    </source>
</evidence>
<keyword evidence="2" id="KW-1185">Reference proteome</keyword>
<gene>
    <name evidence="1" type="ORF">CF386_10965</name>
</gene>
<name>A0A220VGT1_9GAMM</name>
<sequence length="133" mass="15734">MKLKKLHLNELSAKQKEIYNFHLVAAKLAQYGYHLIKLDYSYWKADFLACSEEHNIKVIMKTAPTIDKSCEDEDLHIVFPLKNIWFFMPYKDLLEIASNSTSWTETSSWKDFGVYSTTKINNDFLQKIIDYRL</sequence>
<accession>A0A220VGT1</accession>
<organism evidence="1 2">
    <name type="scientific">Paraphotobacterium marinum</name>
    <dbReference type="NCBI Taxonomy" id="1755811"/>
    <lineage>
        <taxon>Bacteria</taxon>
        <taxon>Pseudomonadati</taxon>
        <taxon>Pseudomonadota</taxon>
        <taxon>Gammaproteobacteria</taxon>
        <taxon>Vibrionales</taxon>
        <taxon>Vibrionaceae</taxon>
        <taxon>Paraphotobacterium</taxon>
    </lineage>
</organism>
<reference evidence="1 2" key="1">
    <citation type="journal article" date="2016" name="Int. J. Syst. Evol. Microbiol.">
        <title>Paraphotobacterium marinum gen. nov., sp. nov., a member of the family Vibrionaceae, isolated from surface seawater.</title>
        <authorList>
            <person name="Huang Z."/>
            <person name="Dong C."/>
            <person name="Shao Z."/>
        </authorList>
    </citation>
    <scope>NUCLEOTIDE SEQUENCE [LARGE SCALE GENOMIC DNA]</scope>
    <source>
        <strain evidence="1 2">NSCS20N07D</strain>
    </source>
</reference>
<protein>
    <submittedName>
        <fullName evidence="1">Uncharacterized protein</fullName>
    </submittedName>
</protein>